<dbReference type="InterPro" id="IPR011650">
    <property type="entry name" value="Peptidase_M20_dimer"/>
</dbReference>
<dbReference type="InterPro" id="IPR017439">
    <property type="entry name" value="Amidohydrolase"/>
</dbReference>
<evidence type="ECO:0000313" key="3">
    <source>
        <dbReference type="Proteomes" id="UP000318102"/>
    </source>
</evidence>
<gene>
    <name evidence="2" type="ORF">FPZ44_00465</name>
</gene>
<dbReference type="Pfam" id="PF01546">
    <property type="entry name" value="Peptidase_M20"/>
    <property type="match status" value="1"/>
</dbReference>
<dbReference type="Pfam" id="PF07687">
    <property type="entry name" value="M20_dimer"/>
    <property type="match status" value="1"/>
</dbReference>
<dbReference type="EMBL" id="VNJK01000001">
    <property type="protein sequence ID" value="TVX94506.1"/>
    <property type="molecule type" value="Genomic_DNA"/>
</dbReference>
<dbReference type="InterPro" id="IPR002933">
    <property type="entry name" value="Peptidase_M20"/>
</dbReference>
<dbReference type="SUPFAM" id="SSF53187">
    <property type="entry name" value="Zn-dependent exopeptidases"/>
    <property type="match status" value="1"/>
</dbReference>
<dbReference type="PIRSF" id="PIRSF037227">
    <property type="entry name" value="Aminobenzoyl-glu_utiliz_pB"/>
    <property type="match status" value="1"/>
</dbReference>
<dbReference type="InterPro" id="IPR052030">
    <property type="entry name" value="Peptidase_M20/M20A_hydrolases"/>
</dbReference>
<dbReference type="GO" id="GO:0046657">
    <property type="term" value="P:folic acid catabolic process"/>
    <property type="evidence" value="ECO:0007669"/>
    <property type="project" value="TreeGrafter"/>
</dbReference>
<proteinExistence type="predicted"/>
<dbReference type="FunFam" id="3.30.70.360:FF:000004">
    <property type="entry name" value="Peptidase M20 domain-containing protein 2"/>
    <property type="match status" value="1"/>
</dbReference>
<protein>
    <submittedName>
        <fullName evidence="2">Amidohydrolase</fullName>
    </submittedName>
</protein>
<dbReference type="Gene3D" id="3.40.630.10">
    <property type="entry name" value="Zn peptidases"/>
    <property type="match status" value="1"/>
</dbReference>
<dbReference type="InterPro" id="IPR036264">
    <property type="entry name" value="Bact_exopeptidase_dim_dom"/>
</dbReference>
<dbReference type="GO" id="GO:0016805">
    <property type="term" value="F:dipeptidase activity"/>
    <property type="evidence" value="ECO:0007669"/>
    <property type="project" value="TreeGrafter"/>
</dbReference>
<dbReference type="InterPro" id="IPR017145">
    <property type="entry name" value="Aminobenzoyl-glu_utiliz_pB"/>
</dbReference>
<accession>A0A559J3V9</accession>
<keyword evidence="3" id="KW-1185">Reference proteome</keyword>
<comment type="caution">
    <text evidence="2">The sequence shown here is derived from an EMBL/GenBank/DDBJ whole genome shotgun (WGS) entry which is preliminary data.</text>
</comment>
<dbReference type="OrthoDB" id="9781032at2"/>
<dbReference type="CDD" id="cd05673">
    <property type="entry name" value="M20_Acy1L2_AbgB"/>
    <property type="match status" value="1"/>
</dbReference>
<dbReference type="Gene3D" id="3.30.70.360">
    <property type="match status" value="1"/>
</dbReference>
<dbReference type="PANTHER" id="PTHR30575:SF0">
    <property type="entry name" value="XAA-ARG DIPEPTIDASE"/>
    <property type="match status" value="1"/>
</dbReference>
<organism evidence="2 3">
    <name type="scientific">Paenibacillus agilis</name>
    <dbReference type="NCBI Taxonomy" id="3020863"/>
    <lineage>
        <taxon>Bacteria</taxon>
        <taxon>Bacillati</taxon>
        <taxon>Bacillota</taxon>
        <taxon>Bacilli</taxon>
        <taxon>Bacillales</taxon>
        <taxon>Paenibacillaceae</taxon>
        <taxon>Paenibacillus</taxon>
    </lineage>
</organism>
<dbReference type="GO" id="GO:0071713">
    <property type="term" value="F:para-aminobenzoyl-glutamate hydrolase activity"/>
    <property type="evidence" value="ECO:0007669"/>
    <property type="project" value="TreeGrafter"/>
</dbReference>
<sequence length="476" mass="51628">MDLHAIISDLVEQKRDKTIELSDSIWDCPEIYFEEHHSAEYVCKALESEGFQVEREIAGLPTGFIGSYGEGKPIVAILGEYDALAGLSQKKGDIQHDPVVAGGHGHGCGHNLLGAGAFAAAVAIKDYMQQAGLQGTVRYYGCPAEESGSGKAYIARAGLFDNVDLAFSWHPFTAPRIMNDSSLANYSATFKFDGKSAHAAAAPHLGRSALDAVELMNVGVNYLREHMIPEARVHYAITDTGGISPNVVQPHAEVIYLIRAPKKQQVEELYERVRNIAKGAALMTGTTMEVEFEGAASNLIPNTTLANVMYKHLAAVGAPAYDEADYQFAKDIRASLSQEDRQAAYAGWDRAVVKALKDKDIVDFIPPHGDEGALAASTDVGDVSWIVPTMQCMTTCWALGTPFHTWQVVSQGTMPIAHKGMLQAGKVLACTAIDAMLNQDIIEQARAEWQERLDGEVYTSLIPEHVMPPRRGSVQA</sequence>
<dbReference type="Proteomes" id="UP000318102">
    <property type="component" value="Unassembled WGS sequence"/>
</dbReference>
<dbReference type="PANTHER" id="PTHR30575">
    <property type="entry name" value="PEPTIDASE M20"/>
    <property type="match status" value="1"/>
</dbReference>
<reference evidence="2 3" key="1">
    <citation type="submission" date="2019-07" db="EMBL/GenBank/DDBJ databases">
        <authorList>
            <person name="Kim J."/>
        </authorList>
    </citation>
    <scope>NUCLEOTIDE SEQUENCE [LARGE SCALE GENOMIC DNA]</scope>
    <source>
        <strain evidence="2 3">N4</strain>
    </source>
</reference>
<evidence type="ECO:0000313" key="2">
    <source>
        <dbReference type="EMBL" id="TVX94506.1"/>
    </source>
</evidence>
<dbReference type="SUPFAM" id="SSF55031">
    <property type="entry name" value="Bacterial exopeptidase dimerisation domain"/>
    <property type="match status" value="1"/>
</dbReference>
<name>A0A559J3V9_9BACL</name>
<dbReference type="GO" id="GO:0005737">
    <property type="term" value="C:cytoplasm"/>
    <property type="evidence" value="ECO:0007669"/>
    <property type="project" value="TreeGrafter"/>
</dbReference>
<evidence type="ECO:0000259" key="1">
    <source>
        <dbReference type="Pfam" id="PF07687"/>
    </source>
</evidence>
<dbReference type="AlphaFoldDB" id="A0A559J3V9"/>
<dbReference type="NCBIfam" id="TIGR01891">
    <property type="entry name" value="amidohydrolases"/>
    <property type="match status" value="1"/>
</dbReference>
<feature type="domain" description="Peptidase M20 dimerisation" evidence="1">
    <location>
        <begin position="187"/>
        <end position="279"/>
    </location>
</feature>